<dbReference type="Proteomes" id="UP000198981">
    <property type="component" value="Unassembled WGS sequence"/>
</dbReference>
<evidence type="ECO:0000313" key="3">
    <source>
        <dbReference type="Proteomes" id="UP000198981"/>
    </source>
</evidence>
<gene>
    <name evidence="2" type="ORF">SAMN03159343_0537</name>
</gene>
<protein>
    <submittedName>
        <fullName evidence="2">Quinol monooxygenase YgiN</fullName>
    </submittedName>
</protein>
<dbReference type="AlphaFoldDB" id="A0A1G4XD51"/>
<dbReference type="PANTHER" id="PTHR33336">
    <property type="entry name" value="QUINOL MONOOXYGENASE YGIN-RELATED"/>
    <property type="match status" value="1"/>
</dbReference>
<dbReference type="Pfam" id="PF03992">
    <property type="entry name" value="ABM"/>
    <property type="match status" value="1"/>
</dbReference>
<organism evidence="2 3">
    <name type="scientific">Klenkia marina</name>
    <dbReference type="NCBI Taxonomy" id="1960309"/>
    <lineage>
        <taxon>Bacteria</taxon>
        <taxon>Bacillati</taxon>
        <taxon>Actinomycetota</taxon>
        <taxon>Actinomycetes</taxon>
        <taxon>Geodermatophilales</taxon>
        <taxon>Geodermatophilaceae</taxon>
        <taxon>Klenkia</taxon>
    </lineage>
</organism>
<feature type="domain" description="ABM" evidence="1">
    <location>
        <begin position="14"/>
        <end position="100"/>
    </location>
</feature>
<reference evidence="3" key="1">
    <citation type="submission" date="2016-10" db="EMBL/GenBank/DDBJ databases">
        <authorList>
            <person name="Varghese N."/>
            <person name="Submissions S."/>
        </authorList>
    </citation>
    <scope>NUCLEOTIDE SEQUENCE [LARGE SCALE GENOMIC DNA]</scope>
    <source>
        <strain evidence="3">DSM 45722</strain>
    </source>
</reference>
<dbReference type="GO" id="GO:0005829">
    <property type="term" value="C:cytosol"/>
    <property type="evidence" value="ECO:0007669"/>
    <property type="project" value="TreeGrafter"/>
</dbReference>
<name>A0A1G4XD51_9ACTN</name>
<accession>A0A1G4XD51</accession>
<dbReference type="EMBL" id="FMUH01000001">
    <property type="protein sequence ID" value="SCX38914.1"/>
    <property type="molecule type" value="Genomic_DNA"/>
</dbReference>
<dbReference type="STRING" id="1960309.SAMN03159343_0537"/>
<dbReference type="Gene3D" id="3.30.70.100">
    <property type="match status" value="1"/>
</dbReference>
<dbReference type="InterPro" id="IPR050744">
    <property type="entry name" value="AI-2_Isomerase_LsrG"/>
</dbReference>
<dbReference type="InterPro" id="IPR007138">
    <property type="entry name" value="ABM_dom"/>
</dbReference>
<dbReference type="PROSITE" id="PS51725">
    <property type="entry name" value="ABM"/>
    <property type="match status" value="1"/>
</dbReference>
<evidence type="ECO:0000313" key="2">
    <source>
        <dbReference type="EMBL" id="SCX38914.1"/>
    </source>
</evidence>
<dbReference type="GO" id="GO:0004497">
    <property type="term" value="F:monooxygenase activity"/>
    <property type="evidence" value="ECO:0007669"/>
    <property type="project" value="UniProtKB-KW"/>
</dbReference>
<evidence type="ECO:0000259" key="1">
    <source>
        <dbReference type="PROSITE" id="PS51725"/>
    </source>
</evidence>
<dbReference type="InterPro" id="IPR011008">
    <property type="entry name" value="Dimeric_a/b-barrel"/>
</dbReference>
<keyword evidence="2" id="KW-0560">Oxidoreductase</keyword>
<proteinExistence type="predicted"/>
<dbReference type="SUPFAM" id="SSF54909">
    <property type="entry name" value="Dimeric alpha+beta barrel"/>
    <property type="match status" value="1"/>
</dbReference>
<dbReference type="PANTHER" id="PTHR33336:SF3">
    <property type="entry name" value="ABM DOMAIN-CONTAINING PROTEIN"/>
    <property type="match status" value="1"/>
</dbReference>
<keyword evidence="3" id="KW-1185">Reference proteome</keyword>
<sequence>MNPVGAGQTRSMSITVVATITPKPDRLDAVRDAFVQAIPAVHEEDGCELYALHAGKGVLVMVERWRDGAALEAHGAGTTFNQLSEGVKDDLAEPLQVHILEAVPAGDDAKGALR</sequence>
<keyword evidence="2" id="KW-0503">Monooxygenase</keyword>